<gene>
    <name evidence="1" type="ORF">GMORB2_1099</name>
</gene>
<evidence type="ECO:0000313" key="2">
    <source>
        <dbReference type="Proteomes" id="UP000749293"/>
    </source>
</evidence>
<protein>
    <submittedName>
        <fullName evidence="1">Uncharacterized protein</fullName>
    </submittedName>
</protein>
<dbReference type="EMBL" id="JAANYQ010000002">
    <property type="protein sequence ID" value="KAF4125853.1"/>
    <property type="molecule type" value="Genomic_DNA"/>
</dbReference>
<organism evidence="1 2">
    <name type="scientific">Geosmithia morbida</name>
    <dbReference type="NCBI Taxonomy" id="1094350"/>
    <lineage>
        <taxon>Eukaryota</taxon>
        <taxon>Fungi</taxon>
        <taxon>Dikarya</taxon>
        <taxon>Ascomycota</taxon>
        <taxon>Pezizomycotina</taxon>
        <taxon>Sordariomycetes</taxon>
        <taxon>Hypocreomycetidae</taxon>
        <taxon>Hypocreales</taxon>
        <taxon>Bionectriaceae</taxon>
        <taxon>Geosmithia</taxon>
    </lineage>
</organism>
<proteinExistence type="predicted"/>
<comment type="caution">
    <text evidence="1">The sequence shown here is derived from an EMBL/GenBank/DDBJ whole genome shotgun (WGS) entry which is preliminary data.</text>
</comment>
<evidence type="ECO:0000313" key="1">
    <source>
        <dbReference type="EMBL" id="KAF4125853.1"/>
    </source>
</evidence>
<dbReference type="Proteomes" id="UP000749293">
    <property type="component" value="Unassembled WGS sequence"/>
</dbReference>
<dbReference type="AlphaFoldDB" id="A0A9P5D363"/>
<dbReference type="PANTHER" id="PTHR42055">
    <property type="entry name" value="YALI0E03476P"/>
    <property type="match status" value="1"/>
</dbReference>
<accession>A0A9P5D363</accession>
<reference evidence="1" key="1">
    <citation type="submission" date="2020-03" db="EMBL/GenBank/DDBJ databases">
        <title>Site-based positive gene gene selection in Geosmithia morbida across the United States reveals a broad range of putative effectors and factors for local host and environmental adapation.</title>
        <authorList>
            <person name="Onufrak A."/>
            <person name="Murdoch R.W."/>
            <person name="Gazis R."/>
            <person name="Huff M."/>
            <person name="Staton M."/>
            <person name="Klingeman W."/>
            <person name="Hadziabdic D."/>
        </authorList>
    </citation>
    <scope>NUCLEOTIDE SEQUENCE</scope>
    <source>
        <strain evidence="1">1262</strain>
    </source>
</reference>
<keyword evidence="2" id="KW-1185">Reference proteome</keyword>
<dbReference type="RefSeq" id="XP_035324505.1">
    <property type="nucleotide sequence ID" value="XM_035463081.1"/>
</dbReference>
<sequence length="427" mass="45581">MRTVCSPKMARVMGADRDAAKHPRFGEVKRRGLESALELELLRWLAWDAAGTGGVLVESTVVPMGPPSDDLPSALLHPVLTMWKGLRGALVSGPAGSVSSAVQAALDTTTAKNVVAMLPRETLRVLDDPAPSSVAYYSPRTVSKRYAAVARAAYHGGRAAGLRSLDTLINTHLHAAWQAGFPQGIDVLKPFPLHTTRMTSQAVALAESLAGCPIMPSAGCPPNMPRCATPCRAQPVSTGSQYRGSQQGVFTLGVVPHPWTLAALDMLHDTLDVQHRGAAHDVWVATVMGEQGGASIRSFKEIAAAGAGTSSLWLTAEDPLPVDLDWMFGFALPRRHLAVTTSTSPPVVAAAAVNPVEDPALEWILLERARQIVAGDDKDKDDLNARAELEEWNPADTEAWKFARGMLARGALERALSGATVKTRRRI</sequence>
<name>A0A9P5D363_9HYPO</name>
<dbReference type="GeneID" id="55967329"/>
<dbReference type="PANTHER" id="PTHR42055:SF1">
    <property type="entry name" value="YALI0E03476P"/>
    <property type="match status" value="1"/>
</dbReference>
<dbReference type="OrthoDB" id="5312133at2759"/>